<sequence>MIAADDFDPTTWPAPAPAACYLHLSDRFDVYALVDPEDHAWASRHRWCHTYGSGSICERFEGVFVIDRPDGMYARRCVGGRTLWLHREILIRKDGPPGRGRWIGDHRNGNTLDCRRRNLRWATPSQNARNVPGSRTRTRFLKMMEAAE</sequence>
<dbReference type="RefSeq" id="WP_238275042.1">
    <property type="nucleotide sequence ID" value="NZ_BPQR01000027.1"/>
</dbReference>
<evidence type="ECO:0000313" key="3">
    <source>
        <dbReference type="Proteomes" id="UP001055102"/>
    </source>
</evidence>
<organism evidence="2 3">
    <name type="scientific">Methylobacterium jeotgali</name>
    <dbReference type="NCBI Taxonomy" id="381630"/>
    <lineage>
        <taxon>Bacteria</taxon>
        <taxon>Pseudomonadati</taxon>
        <taxon>Pseudomonadota</taxon>
        <taxon>Alphaproteobacteria</taxon>
        <taxon>Hyphomicrobiales</taxon>
        <taxon>Methylobacteriaceae</taxon>
        <taxon>Methylobacterium</taxon>
    </lineage>
</organism>
<dbReference type="InterPro" id="IPR003615">
    <property type="entry name" value="HNH_nuc"/>
</dbReference>
<evidence type="ECO:0000259" key="1">
    <source>
        <dbReference type="Pfam" id="PF13392"/>
    </source>
</evidence>
<protein>
    <recommendedName>
        <fullName evidence="1">HNH nuclease domain-containing protein</fullName>
    </recommendedName>
</protein>
<dbReference type="Proteomes" id="UP001055102">
    <property type="component" value="Unassembled WGS sequence"/>
</dbReference>
<feature type="domain" description="HNH nuclease" evidence="1">
    <location>
        <begin position="85"/>
        <end position="129"/>
    </location>
</feature>
<comment type="caution">
    <text evidence="2">The sequence shown here is derived from an EMBL/GenBank/DDBJ whole genome shotgun (WGS) entry which is preliminary data.</text>
</comment>
<dbReference type="Pfam" id="PF13392">
    <property type="entry name" value="HNH_3"/>
    <property type="match status" value="1"/>
</dbReference>
<name>A0ABQ4SX36_9HYPH</name>
<dbReference type="EMBL" id="BPQR01000027">
    <property type="protein sequence ID" value="GJE06369.1"/>
    <property type="molecule type" value="Genomic_DNA"/>
</dbReference>
<keyword evidence="3" id="KW-1185">Reference proteome</keyword>
<dbReference type="SUPFAM" id="SSF54060">
    <property type="entry name" value="His-Me finger endonucleases"/>
    <property type="match status" value="1"/>
</dbReference>
<dbReference type="Gene3D" id="3.90.75.20">
    <property type="match status" value="1"/>
</dbReference>
<dbReference type="InterPro" id="IPR044925">
    <property type="entry name" value="His-Me_finger_sf"/>
</dbReference>
<accession>A0ABQ4SX36</accession>
<proteinExistence type="predicted"/>
<evidence type="ECO:0000313" key="2">
    <source>
        <dbReference type="EMBL" id="GJE06369.1"/>
    </source>
</evidence>
<reference evidence="2" key="2">
    <citation type="submission" date="2021-08" db="EMBL/GenBank/DDBJ databases">
        <authorList>
            <person name="Tani A."/>
            <person name="Ola A."/>
            <person name="Ogura Y."/>
            <person name="Katsura K."/>
            <person name="Hayashi T."/>
        </authorList>
    </citation>
    <scope>NUCLEOTIDE SEQUENCE</scope>
    <source>
        <strain evidence="2">LMG 23639</strain>
    </source>
</reference>
<gene>
    <name evidence="2" type="ORF">AOPFMNJM_1685</name>
</gene>
<reference evidence="2" key="1">
    <citation type="journal article" date="2021" name="Front. Microbiol.">
        <title>Comprehensive Comparative Genomics and Phenotyping of Methylobacterium Species.</title>
        <authorList>
            <person name="Alessa O."/>
            <person name="Ogura Y."/>
            <person name="Fujitani Y."/>
            <person name="Takami H."/>
            <person name="Hayashi T."/>
            <person name="Sahin N."/>
            <person name="Tani A."/>
        </authorList>
    </citation>
    <scope>NUCLEOTIDE SEQUENCE</scope>
    <source>
        <strain evidence="2">LMG 23639</strain>
    </source>
</reference>